<proteinExistence type="inferred from homology"/>
<dbReference type="Pfam" id="PF00497">
    <property type="entry name" value="SBP_bac_3"/>
    <property type="match status" value="1"/>
</dbReference>
<dbReference type="PANTHER" id="PTHR35936:SF25">
    <property type="entry name" value="ABC TRANSPORTER SUBSTRATE-BINDING PROTEIN"/>
    <property type="match status" value="1"/>
</dbReference>
<dbReference type="Proteomes" id="UP001156601">
    <property type="component" value="Unassembled WGS sequence"/>
</dbReference>
<dbReference type="AlphaFoldDB" id="A0AA37WJ62"/>
<evidence type="ECO:0000259" key="3">
    <source>
        <dbReference type="Pfam" id="PF00497"/>
    </source>
</evidence>
<reference evidence="4" key="2">
    <citation type="submission" date="2023-01" db="EMBL/GenBank/DDBJ databases">
        <title>Draft genome sequence of Agaribacter marinus strain NBRC 110023.</title>
        <authorList>
            <person name="Sun Q."/>
            <person name="Mori K."/>
        </authorList>
    </citation>
    <scope>NUCLEOTIDE SEQUENCE</scope>
    <source>
        <strain evidence="4">NBRC 110023</strain>
    </source>
</reference>
<reference evidence="4" key="1">
    <citation type="journal article" date="2014" name="Int. J. Syst. Evol. Microbiol.">
        <title>Complete genome sequence of Corynebacterium casei LMG S-19264T (=DSM 44701T), isolated from a smear-ripened cheese.</title>
        <authorList>
            <consortium name="US DOE Joint Genome Institute (JGI-PGF)"/>
            <person name="Walter F."/>
            <person name="Albersmeier A."/>
            <person name="Kalinowski J."/>
            <person name="Ruckert C."/>
        </authorList>
    </citation>
    <scope>NUCLEOTIDE SEQUENCE</scope>
    <source>
        <strain evidence="4">NBRC 110023</strain>
    </source>
</reference>
<organism evidence="4 5">
    <name type="scientific">Agaribacter marinus</name>
    <dbReference type="NCBI Taxonomy" id="1431249"/>
    <lineage>
        <taxon>Bacteria</taxon>
        <taxon>Pseudomonadati</taxon>
        <taxon>Pseudomonadota</taxon>
        <taxon>Gammaproteobacteria</taxon>
        <taxon>Alteromonadales</taxon>
        <taxon>Alteromonadaceae</taxon>
        <taxon>Agaribacter</taxon>
    </lineage>
</organism>
<gene>
    <name evidence="4" type="ORF">GCM10007852_36890</name>
</gene>
<dbReference type="Gene3D" id="3.40.190.10">
    <property type="entry name" value="Periplasmic binding protein-like II"/>
    <property type="match status" value="2"/>
</dbReference>
<evidence type="ECO:0000313" key="5">
    <source>
        <dbReference type="Proteomes" id="UP001156601"/>
    </source>
</evidence>
<accession>A0AA37WJ62</accession>
<keyword evidence="5" id="KW-1185">Reference proteome</keyword>
<protein>
    <recommendedName>
        <fullName evidence="3">Solute-binding protein family 3/N-terminal domain-containing protein</fullName>
    </recommendedName>
</protein>
<comment type="similarity">
    <text evidence="1">Belongs to the bacterial solute-binding protein 3 family.</text>
</comment>
<dbReference type="SUPFAM" id="SSF53850">
    <property type="entry name" value="Periplasmic binding protein-like II"/>
    <property type="match status" value="1"/>
</dbReference>
<comment type="caution">
    <text evidence="4">The sequence shown here is derived from an EMBL/GenBank/DDBJ whole genome shotgun (WGS) entry which is preliminary data.</text>
</comment>
<feature type="domain" description="Solute-binding protein family 3/N-terminal" evidence="3">
    <location>
        <begin position="41"/>
        <end position="254"/>
    </location>
</feature>
<evidence type="ECO:0000256" key="1">
    <source>
        <dbReference type="ARBA" id="ARBA00010333"/>
    </source>
</evidence>
<dbReference type="RefSeq" id="WP_284219197.1">
    <property type="nucleotide sequence ID" value="NZ_BSOT01000015.1"/>
</dbReference>
<dbReference type="InterPro" id="IPR001638">
    <property type="entry name" value="Solute-binding_3/MltF_N"/>
</dbReference>
<dbReference type="EMBL" id="BSOT01000015">
    <property type="protein sequence ID" value="GLR72781.1"/>
    <property type="molecule type" value="Genomic_DNA"/>
</dbReference>
<evidence type="ECO:0000256" key="2">
    <source>
        <dbReference type="ARBA" id="ARBA00022729"/>
    </source>
</evidence>
<evidence type="ECO:0000313" key="4">
    <source>
        <dbReference type="EMBL" id="GLR72781.1"/>
    </source>
</evidence>
<dbReference type="PANTHER" id="PTHR35936">
    <property type="entry name" value="MEMBRANE-BOUND LYTIC MUREIN TRANSGLYCOSYLASE F"/>
    <property type="match status" value="1"/>
</dbReference>
<keyword evidence="2" id="KW-0732">Signal</keyword>
<name>A0AA37WJ62_9ALTE</name>
<sequence length="268" mass="30287">MRIKLLIWQLYSPVRAVILILVMLCPPFVSKADTAPLAAAARHRPPWITVDKSGINGPLYEIANEAAIRAGITLKWRREPFARTLNALSLGNDILLPRMAKNEERAGYTSFTVSVLDIEREVIFAVSTRKLIDINSYADLEGKLIGVKRSGSYFKTFDEDERLFKVIVKDDIQLVKMLDAGRFEVAATPDRVSFEEAATKNNATRWKYAKYKHTFPTGIYFGLKKGSSYYLPFNLALIDMQKDGSIAAIFQKYGINTCLENTFLLMCE</sequence>